<dbReference type="EMBL" id="BJYT01000028">
    <property type="protein sequence ID" value="GEO11764.1"/>
    <property type="molecule type" value="Genomic_DNA"/>
</dbReference>
<keyword evidence="4 8" id="KW-0812">Transmembrane</keyword>
<evidence type="ECO:0000313" key="12">
    <source>
        <dbReference type="Proteomes" id="UP000321513"/>
    </source>
</evidence>
<dbReference type="GO" id="GO:0015344">
    <property type="term" value="F:siderophore uptake transmembrane transporter activity"/>
    <property type="evidence" value="ECO:0007669"/>
    <property type="project" value="TreeGrafter"/>
</dbReference>
<sequence length="1044" mass="116315">MKKIYYLLLSVILFPLCLAAQQKVISGRVTDTTGAGLSGVNISAGGARATGTGSTTNNEGVYSISVPSATAELVFSFVGKKTITEPIAGRTVINIVMSAIDEQMADVVVVGYTTQRKETLTGAVSSIKGSDMVRTRNENVLNMLTGKLPGVRVAQRSSRPGAYDATIDIRGMGDPLFVVDGVVRDKGFFSRMSAEEIESVSVLKDGTAAIYGLRAANGVIVVTTKSGRSQGGKVDITFNSSLSMQQYLYVPEGVNATEYMTLRNEQNWQDFAGNYLVRRNPAFTDAQFKPYQEGTKQSYNWMNQVFRKSTPQYDNNLSIDGGSDKLRYYFNLGYTKQEGSYKSGDLKSERWAMRSNIDAQLTKRLKARIQIGTILTNTQEPNGSGWPTYKATWLMRPDAPYYANDNPAYPNGDNLLQYDGNNMIVQTDADFVGLNTNRDKRYNGTLRLEYEIPGIKGLSARGLYDYTMGLPDYNNYRRAYNVYRYNPNDDTYSPIPRNTPSLVEKGTSLNYDRTIQGGLYYTNSFNKHNINSFLLYEGTYLQRDGFLASRELLIESQYLFAGEENRQRGIGQTPFDRASKSVVGSVTYDYGRKYLLDFKFRYDGSSRFPATSRFGFFPAVSAGWRLSEEGFIKNNVNFLSDLKLRASYGELGDDASAGNYPPAIGYNLAGNSVGWYFGDVLNGGVAASSIPNPNLTWYKIKSYNAGLDFGLLQNKLTGTLDVFRRDRNGLLATSAAVIPGTVGANLPQENLNSDRNFGYEVSLTYRSRRQNALSYWATGQISATKYMRTKWLETPANNSYDRWRNRTANRYQNIWWGNESGGMFNSLQEIRSFERPTGQGALPGDWWLNDWNGDGVVDGNDDHPIATTGLPVFNYGLSFGASWRNFDVALDLQGAKGVYVQYSEVLVEALAFGGQNTLTWFMDRWHPQDPGADYFSPSTKWVPGYYPATGHDGRRTGTNGVMNASYMRLKTAELGYTFSPRMLSRVGIKDFRLFVSGYNLLTFTPLKNVDPERPGSAGSSSTNFIDFYNDPITKTYTIGAKLKF</sequence>
<comment type="subcellular location">
    <subcellularLocation>
        <location evidence="1 8">Cell outer membrane</location>
        <topology evidence="1 8">Multi-pass membrane protein</topology>
    </subcellularLocation>
</comment>
<accession>A0A512BIG6</accession>
<reference evidence="11 12" key="1">
    <citation type="submission" date="2019-07" db="EMBL/GenBank/DDBJ databases">
        <title>Whole genome shotgun sequence of Segetibacter aerophilus NBRC 106135.</title>
        <authorList>
            <person name="Hosoyama A."/>
            <person name="Uohara A."/>
            <person name="Ohji S."/>
            <person name="Ichikawa N."/>
        </authorList>
    </citation>
    <scope>NUCLEOTIDE SEQUENCE [LARGE SCALE GENOMIC DNA]</scope>
    <source>
        <strain evidence="11 12">NBRC 106135</strain>
    </source>
</reference>
<evidence type="ECO:0000313" key="11">
    <source>
        <dbReference type="EMBL" id="GEO11764.1"/>
    </source>
</evidence>
<evidence type="ECO:0000256" key="3">
    <source>
        <dbReference type="ARBA" id="ARBA00022452"/>
    </source>
</evidence>
<dbReference type="InterPro" id="IPR008969">
    <property type="entry name" value="CarboxyPept-like_regulatory"/>
</dbReference>
<keyword evidence="5 9" id="KW-0732">Signal</keyword>
<dbReference type="InterPro" id="IPR039426">
    <property type="entry name" value="TonB-dep_rcpt-like"/>
</dbReference>
<evidence type="ECO:0000256" key="6">
    <source>
        <dbReference type="ARBA" id="ARBA00023136"/>
    </source>
</evidence>
<dbReference type="Gene3D" id="2.170.130.10">
    <property type="entry name" value="TonB-dependent receptor, plug domain"/>
    <property type="match status" value="1"/>
</dbReference>
<dbReference type="GO" id="GO:0044718">
    <property type="term" value="P:siderophore transmembrane transport"/>
    <property type="evidence" value="ECO:0007669"/>
    <property type="project" value="TreeGrafter"/>
</dbReference>
<keyword evidence="2 8" id="KW-0813">Transport</keyword>
<protein>
    <submittedName>
        <fullName evidence="11">SusC/RagA family TonB-linked outer membrane protein</fullName>
    </submittedName>
</protein>
<evidence type="ECO:0000256" key="1">
    <source>
        <dbReference type="ARBA" id="ARBA00004571"/>
    </source>
</evidence>
<dbReference type="PANTHER" id="PTHR30069">
    <property type="entry name" value="TONB-DEPENDENT OUTER MEMBRANE RECEPTOR"/>
    <property type="match status" value="1"/>
</dbReference>
<evidence type="ECO:0000256" key="2">
    <source>
        <dbReference type="ARBA" id="ARBA00022448"/>
    </source>
</evidence>
<dbReference type="PANTHER" id="PTHR30069:SF29">
    <property type="entry name" value="HEMOGLOBIN AND HEMOGLOBIN-HAPTOGLOBIN-BINDING PROTEIN 1-RELATED"/>
    <property type="match status" value="1"/>
</dbReference>
<dbReference type="NCBIfam" id="TIGR04057">
    <property type="entry name" value="SusC_RagA_signa"/>
    <property type="match status" value="1"/>
</dbReference>
<evidence type="ECO:0000256" key="9">
    <source>
        <dbReference type="SAM" id="SignalP"/>
    </source>
</evidence>
<dbReference type="InterPro" id="IPR023996">
    <property type="entry name" value="TonB-dep_OMP_SusC/RagA"/>
</dbReference>
<dbReference type="Proteomes" id="UP000321513">
    <property type="component" value="Unassembled WGS sequence"/>
</dbReference>
<evidence type="ECO:0000256" key="7">
    <source>
        <dbReference type="ARBA" id="ARBA00023237"/>
    </source>
</evidence>
<feature type="chain" id="PRO_5021759202" evidence="9">
    <location>
        <begin position="20"/>
        <end position="1044"/>
    </location>
</feature>
<name>A0A512BIG6_9BACT</name>
<dbReference type="NCBIfam" id="TIGR04056">
    <property type="entry name" value="OMP_RagA_SusC"/>
    <property type="match status" value="1"/>
</dbReference>
<evidence type="ECO:0000256" key="8">
    <source>
        <dbReference type="PROSITE-ProRule" id="PRU01360"/>
    </source>
</evidence>
<keyword evidence="12" id="KW-1185">Reference proteome</keyword>
<evidence type="ECO:0000259" key="10">
    <source>
        <dbReference type="Pfam" id="PF07715"/>
    </source>
</evidence>
<dbReference type="OrthoDB" id="9768177at2"/>
<dbReference type="GO" id="GO:0009279">
    <property type="term" value="C:cell outer membrane"/>
    <property type="evidence" value="ECO:0007669"/>
    <property type="project" value="UniProtKB-SubCell"/>
</dbReference>
<proteinExistence type="inferred from homology"/>
<dbReference type="Pfam" id="PF13715">
    <property type="entry name" value="CarbopepD_reg_2"/>
    <property type="match status" value="1"/>
</dbReference>
<dbReference type="InterPro" id="IPR036942">
    <property type="entry name" value="Beta-barrel_TonB_sf"/>
</dbReference>
<feature type="domain" description="TonB-dependent receptor plug" evidence="10">
    <location>
        <begin position="117"/>
        <end position="219"/>
    </location>
</feature>
<gene>
    <name evidence="11" type="ORF">SAE01_42600</name>
</gene>
<organism evidence="11 12">
    <name type="scientific">Segetibacter aerophilus</name>
    <dbReference type="NCBI Taxonomy" id="670293"/>
    <lineage>
        <taxon>Bacteria</taxon>
        <taxon>Pseudomonadati</taxon>
        <taxon>Bacteroidota</taxon>
        <taxon>Chitinophagia</taxon>
        <taxon>Chitinophagales</taxon>
        <taxon>Chitinophagaceae</taxon>
        <taxon>Segetibacter</taxon>
    </lineage>
</organism>
<dbReference type="RefSeq" id="WP_147205879.1">
    <property type="nucleotide sequence ID" value="NZ_BJYT01000028.1"/>
</dbReference>
<dbReference type="InterPro" id="IPR023997">
    <property type="entry name" value="TonB-dep_OMP_SusC/RagA_CS"/>
</dbReference>
<dbReference type="InterPro" id="IPR037066">
    <property type="entry name" value="Plug_dom_sf"/>
</dbReference>
<keyword evidence="7 8" id="KW-0998">Cell outer membrane</keyword>
<evidence type="ECO:0000256" key="4">
    <source>
        <dbReference type="ARBA" id="ARBA00022692"/>
    </source>
</evidence>
<keyword evidence="3 8" id="KW-1134">Transmembrane beta strand</keyword>
<keyword evidence="6 8" id="KW-0472">Membrane</keyword>
<comment type="similarity">
    <text evidence="8">Belongs to the TonB-dependent receptor family.</text>
</comment>
<evidence type="ECO:0000256" key="5">
    <source>
        <dbReference type="ARBA" id="ARBA00022729"/>
    </source>
</evidence>
<comment type="caution">
    <text evidence="11">The sequence shown here is derived from an EMBL/GenBank/DDBJ whole genome shotgun (WGS) entry which is preliminary data.</text>
</comment>
<dbReference type="Gene3D" id="2.60.40.1120">
    <property type="entry name" value="Carboxypeptidase-like, regulatory domain"/>
    <property type="match status" value="1"/>
</dbReference>
<dbReference type="SUPFAM" id="SSF56935">
    <property type="entry name" value="Porins"/>
    <property type="match status" value="1"/>
</dbReference>
<dbReference type="PROSITE" id="PS52016">
    <property type="entry name" value="TONB_DEPENDENT_REC_3"/>
    <property type="match status" value="1"/>
</dbReference>
<dbReference type="SUPFAM" id="SSF49464">
    <property type="entry name" value="Carboxypeptidase regulatory domain-like"/>
    <property type="match status" value="1"/>
</dbReference>
<dbReference type="Pfam" id="PF07715">
    <property type="entry name" value="Plug"/>
    <property type="match status" value="1"/>
</dbReference>
<dbReference type="AlphaFoldDB" id="A0A512BIG6"/>
<dbReference type="InterPro" id="IPR012910">
    <property type="entry name" value="Plug_dom"/>
</dbReference>
<dbReference type="Gene3D" id="2.40.170.20">
    <property type="entry name" value="TonB-dependent receptor, beta-barrel domain"/>
    <property type="match status" value="1"/>
</dbReference>
<feature type="signal peptide" evidence="9">
    <location>
        <begin position="1"/>
        <end position="19"/>
    </location>
</feature>